<feature type="binding site" evidence="7">
    <location>
        <position position="59"/>
    </location>
    <ligand>
        <name>carbamoyl phosphate</name>
        <dbReference type="ChEBI" id="CHEBI:58228"/>
    </ligand>
</feature>
<dbReference type="PRINTS" id="PR00100">
    <property type="entry name" value="AOTCASE"/>
</dbReference>
<comment type="similarity">
    <text evidence="2 7">Belongs to the aspartate/ornithine carbamoyltransferase superfamily. ATCase family.</text>
</comment>
<evidence type="ECO:0000256" key="3">
    <source>
        <dbReference type="ARBA" id="ARBA00022679"/>
    </source>
</evidence>
<feature type="domain" description="Aspartate/ornithine carbamoyltransferase carbamoyl-P binding" evidence="9">
    <location>
        <begin position="12"/>
        <end position="149"/>
    </location>
</feature>
<dbReference type="Gene3D" id="3.40.50.1370">
    <property type="entry name" value="Aspartate/ornithine carbamoyltransferase"/>
    <property type="match status" value="2"/>
</dbReference>
<evidence type="ECO:0000313" key="10">
    <source>
        <dbReference type="EMBL" id="GAE29176.1"/>
    </source>
</evidence>
<dbReference type="GO" id="GO:0004070">
    <property type="term" value="F:aspartate carbamoyltransferase activity"/>
    <property type="evidence" value="ECO:0007669"/>
    <property type="project" value="UniProtKB-UniRule"/>
</dbReference>
<dbReference type="InterPro" id="IPR006130">
    <property type="entry name" value="Asp/Orn_carbamoylTrfase"/>
</dbReference>
<dbReference type="GO" id="GO:0006520">
    <property type="term" value="P:amino acid metabolic process"/>
    <property type="evidence" value="ECO:0007669"/>
    <property type="project" value="InterPro"/>
</dbReference>
<evidence type="ECO:0000259" key="8">
    <source>
        <dbReference type="Pfam" id="PF00185"/>
    </source>
</evidence>
<accession>W4QAU2</accession>
<dbReference type="InterPro" id="IPR006131">
    <property type="entry name" value="Asp_carbamoyltransf_Asp/Orn-bd"/>
</dbReference>
<dbReference type="FunFam" id="3.40.50.1370:FF:000011">
    <property type="entry name" value="Aspartate carbamoyltransferase"/>
    <property type="match status" value="1"/>
</dbReference>
<evidence type="ECO:0000256" key="7">
    <source>
        <dbReference type="HAMAP-Rule" id="MF_00001"/>
    </source>
</evidence>
<evidence type="ECO:0000256" key="4">
    <source>
        <dbReference type="ARBA" id="ARBA00022975"/>
    </source>
</evidence>
<proteinExistence type="inferred from homology"/>
<dbReference type="STRING" id="1236971.JCM9152_521"/>
<dbReference type="AlphaFoldDB" id="W4QAU2"/>
<dbReference type="OrthoDB" id="9774690at2"/>
<dbReference type="GO" id="GO:0005829">
    <property type="term" value="C:cytosol"/>
    <property type="evidence" value="ECO:0007669"/>
    <property type="project" value="TreeGrafter"/>
</dbReference>
<dbReference type="SUPFAM" id="SSF53671">
    <property type="entry name" value="Aspartate/ornithine carbamoyltransferase"/>
    <property type="match status" value="1"/>
</dbReference>
<dbReference type="UniPathway" id="UPA00070">
    <property type="reaction ID" value="UER00116"/>
</dbReference>
<name>W4QAU2_9BACI</name>
<evidence type="ECO:0000256" key="6">
    <source>
        <dbReference type="ARBA" id="ARBA00048859"/>
    </source>
</evidence>
<feature type="binding site" evidence="7">
    <location>
        <position position="86"/>
    </location>
    <ligand>
        <name>L-aspartate</name>
        <dbReference type="ChEBI" id="CHEBI:29991"/>
    </ligand>
</feature>
<evidence type="ECO:0000259" key="9">
    <source>
        <dbReference type="Pfam" id="PF02729"/>
    </source>
</evidence>
<gene>
    <name evidence="7" type="primary">pyrB</name>
    <name evidence="10" type="ORF">JCM9152_521</name>
</gene>
<dbReference type="PRINTS" id="PR00101">
    <property type="entry name" value="ATCASE"/>
</dbReference>
<comment type="pathway">
    <text evidence="1 7">Pyrimidine metabolism; UMP biosynthesis via de novo pathway; (S)-dihydroorotate from bicarbonate: step 2/3.</text>
</comment>
<evidence type="ECO:0000256" key="5">
    <source>
        <dbReference type="ARBA" id="ARBA00043884"/>
    </source>
</evidence>
<organism evidence="10 11">
    <name type="scientific">Halalkalibacter hemicellulosilyticusJCM 9152</name>
    <dbReference type="NCBI Taxonomy" id="1236971"/>
    <lineage>
        <taxon>Bacteria</taxon>
        <taxon>Bacillati</taxon>
        <taxon>Bacillota</taxon>
        <taxon>Bacilli</taxon>
        <taxon>Bacillales</taxon>
        <taxon>Bacillaceae</taxon>
        <taxon>Halalkalibacter</taxon>
    </lineage>
</organism>
<dbReference type="Pfam" id="PF02729">
    <property type="entry name" value="OTCace_N"/>
    <property type="match status" value="1"/>
</dbReference>
<dbReference type="Proteomes" id="UP000018895">
    <property type="component" value="Unassembled WGS sequence"/>
</dbReference>
<dbReference type="HAMAP" id="MF_00001">
    <property type="entry name" value="Asp_carb_tr"/>
    <property type="match status" value="1"/>
</dbReference>
<feature type="binding site" evidence="7">
    <location>
        <position position="139"/>
    </location>
    <ligand>
        <name>carbamoyl phosphate</name>
        <dbReference type="ChEBI" id="CHEBI:58228"/>
    </ligand>
</feature>
<feature type="binding site" evidence="7">
    <location>
        <position position="136"/>
    </location>
    <ligand>
        <name>carbamoyl phosphate</name>
        <dbReference type="ChEBI" id="CHEBI:58228"/>
    </ligand>
</feature>
<evidence type="ECO:0000313" key="11">
    <source>
        <dbReference type="Proteomes" id="UP000018895"/>
    </source>
</evidence>
<dbReference type="Pfam" id="PF00185">
    <property type="entry name" value="OTCace"/>
    <property type="match status" value="1"/>
</dbReference>
<protein>
    <recommendedName>
        <fullName evidence="7">Aspartate carbamoyltransferase</fullName>
        <ecNumber evidence="7">2.1.3.2</ecNumber>
    </recommendedName>
    <alternativeName>
        <fullName evidence="7">Aspartate transcarbamylase</fullName>
        <shortName evidence="7">ATCase</shortName>
    </alternativeName>
</protein>
<feature type="binding site" evidence="7">
    <location>
        <position position="262"/>
    </location>
    <ligand>
        <name>carbamoyl phosphate</name>
        <dbReference type="ChEBI" id="CHEBI:58228"/>
    </ligand>
</feature>
<dbReference type="PANTHER" id="PTHR45753">
    <property type="entry name" value="ORNITHINE CARBAMOYLTRANSFERASE, MITOCHONDRIAL"/>
    <property type="match status" value="1"/>
</dbReference>
<feature type="domain" description="Aspartate/ornithine carbamoyltransferase Asp/Orn-binding" evidence="8">
    <location>
        <begin position="156"/>
        <end position="297"/>
    </location>
</feature>
<dbReference type="NCBIfam" id="TIGR00670">
    <property type="entry name" value="asp_carb_tr"/>
    <property type="match status" value="1"/>
</dbReference>
<comment type="caution">
    <text evidence="10">The sequence shown here is derived from an EMBL/GenBank/DDBJ whole genome shotgun (WGS) entry which is preliminary data.</text>
</comment>
<comment type="catalytic activity">
    <reaction evidence="6 7">
        <text>carbamoyl phosphate + L-aspartate = N-carbamoyl-L-aspartate + phosphate + H(+)</text>
        <dbReference type="Rhea" id="RHEA:20013"/>
        <dbReference type="ChEBI" id="CHEBI:15378"/>
        <dbReference type="ChEBI" id="CHEBI:29991"/>
        <dbReference type="ChEBI" id="CHEBI:32814"/>
        <dbReference type="ChEBI" id="CHEBI:43474"/>
        <dbReference type="ChEBI" id="CHEBI:58228"/>
        <dbReference type="EC" id="2.1.3.2"/>
    </reaction>
</comment>
<feature type="binding site" evidence="7">
    <location>
        <position position="261"/>
    </location>
    <ligand>
        <name>carbamoyl phosphate</name>
        <dbReference type="ChEBI" id="CHEBI:58228"/>
    </ligand>
</feature>
<dbReference type="EMBL" id="BAUU01000003">
    <property type="protein sequence ID" value="GAE29176.1"/>
    <property type="molecule type" value="Genomic_DNA"/>
</dbReference>
<keyword evidence="4 7" id="KW-0665">Pyrimidine biosynthesis</keyword>
<feature type="binding site" evidence="7">
    <location>
        <position position="220"/>
    </location>
    <ligand>
        <name>L-aspartate</name>
        <dbReference type="ChEBI" id="CHEBI:29991"/>
    </ligand>
</feature>
<comment type="function">
    <text evidence="5 7">Catalyzes the condensation of carbamoyl phosphate and aspartate to form carbamoyl aspartate and inorganic phosphate, the committed step in the de novo pyrimidine nucleotide biosynthesis pathway.</text>
</comment>
<evidence type="ECO:0000256" key="1">
    <source>
        <dbReference type="ARBA" id="ARBA00004852"/>
    </source>
</evidence>
<dbReference type="EC" id="2.1.3.2" evidence="7"/>
<comment type="subunit">
    <text evidence="7">Heterododecamer (2C3:3R2) of six catalytic PyrB chains organized as two trimers (C3), and six regulatory PyrI chains organized as three dimers (R2).</text>
</comment>
<dbReference type="InterPro" id="IPR036901">
    <property type="entry name" value="Asp/Orn_carbamoylTrfase_sf"/>
</dbReference>
<keyword evidence="3 7" id="KW-0808">Transferase</keyword>
<dbReference type="InterPro" id="IPR002082">
    <property type="entry name" value="Asp_carbamoyltransf"/>
</dbReference>
<dbReference type="PROSITE" id="PS00097">
    <property type="entry name" value="CARBAMOYLTRANSFERASE"/>
    <property type="match status" value="1"/>
</dbReference>
<feature type="binding site" evidence="7">
    <location>
        <position position="169"/>
    </location>
    <ligand>
        <name>L-aspartate</name>
        <dbReference type="ChEBI" id="CHEBI:29991"/>
    </ligand>
</feature>
<reference evidence="10" key="1">
    <citation type="journal article" date="2014" name="Genome Announc.">
        <title>Draft Genome Sequences of Three Alkaliphilic Bacillus Strains, Bacillus wakoensis JCM 9140T, Bacillus akibai JCM 9157T, and Bacillus hemicellulosilyticus JCM 9152T.</title>
        <authorList>
            <person name="Yuki M."/>
            <person name="Oshima K."/>
            <person name="Suda W."/>
            <person name="Oshida Y."/>
            <person name="Kitamura K."/>
            <person name="Iida T."/>
            <person name="Hattori M."/>
            <person name="Ohkuma M."/>
        </authorList>
    </citation>
    <scope>NUCLEOTIDE SEQUENCE [LARGE SCALE GENOMIC DNA]</scope>
    <source>
        <strain evidence="10">JCM 9152</strain>
    </source>
</reference>
<dbReference type="GO" id="GO:0016597">
    <property type="term" value="F:amino acid binding"/>
    <property type="evidence" value="ECO:0007669"/>
    <property type="project" value="InterPro"/>
</dbReference>
<dbReference type="NCBIfam" id="NF002032">
    <property type="entry name" value="PRK00856.1"/>
    <property type="match status" value="1"/>
</dbReference>
<dbReference type="PANTHER" id="PTHR45753:SF6">
    <property type="entry name" value="ASPARTATE CARBAMOYLTRANSFERASE"/>
    <property type="match status" value="1"/>
</dbReference>
<feature type="binding site" evidence="7">
    <location>
        <position position="108"/>
    </location>
    <ligand>
        <name>carbamoyl phosphate</name>
        <dbReference type="ChEBI" id="CHEBI:58228"/>
    </ligand>
</feature>
<sequence>MMTAMELQQRGDLLTLDNMSTTEILQLLGEAEQFATGYEWTANQQAVVANLFFEPSTRTRYSFEVAQKLLGLHVLSFSEESSSVQKGESLLDTVKTFESIGANVLVIRHPENEYYEQIKDHLSIPIVNGGDGSGHHPTQSLLDMLTIQQEFGTFAGLNIVITGDLRHSRVARSNAAALTRLGANVKVAGPIDWMEGYTHLYEHVDFDTYLPQADVVMLLRIQHERHDQSMSYSKEEYHRQYGLSLARESHLKQHAIILHPGPVNRGVELADELVEGKHSRIFKQMKNGVAVRKAVMKRAILNQSL</sequence>
<dbReference type="GO" id="GO:0006207">
    <property type="term" value="P:'de novo' pyrimidine nucleobase biosynthetic process"/>
    <property type="evidence" value="ECO:0007669"/>
    <property type="project" value="InterPro"/>
</dbReference>
<dbReference type="RefSeq" id="WP_081727863.1">
    <property type="nucleotide sequence ID" value="NZ_BAUU01000003.1"/>
</dbReference>
<keyword evidence="11" id="KW-1185">Reference proteome</keyword>
<feature type="binding site" evidence="7">
    <location>
        <position position="58"/>
    </location>
    <ligand>
        <name>carbamoyl phosphate</name>
        <dbReference type="ChEBI" id="CHEBI:58228"/>
    </ligand>
</feature>
<dbReference type="InterPro" id="IPR006132">
    <property type="entry name" value="Asp/Orn_carbamoyltranf_P-bd"/>
</dbReference>
<dbReference type="GO" id="GO:0044205">
    <property type="term" value="P:'de novo' UMP biosynthetic process"/>
    <property type="evidence" value="ECO:0007669"/>
    <property type="project" value="UniProtKB-UniRule"/>
</dbReference>
<evidence type="ECO:0000256" key="2">
    <source>
        <dbReference type="ARBA" id="ARBA00008896"/>
    </source>
</evidence>